<accession>B9W047</accession>
<evidence type="ECO:0000313" key="11">
    <source>
        <dbReference type="EMBL" id="ADM48792.1"/>
    </source>
</evidence>
<name>B9W047_SYMRO</name>
<comment type="similarity">
    <text evidence="2">Belongs to the Abd-B homeobox family.</text>
</comment>
<feature type="compositionally biased region" description="Polar residues" evidence="8">
    <location>
        <begin position="39"/>
        <end position="56"/>
    </location>
</feature>
<dbReference type="PANTHER" id="PTHR45874:SF4">
    <property type="entry name" value="HOMEOBOX PROTEIN ABDOMINAL-B"/>
    <property type="match status" value="1"/>
</dbReference>
<feature type="compositionally biased region" description="Polar residues" evidence="8">
    <location>
        <begin position="365"/>
        <end position="389"/>
    </location>
</feature>
<dbReference type="InterPro" id="IPR017970">
    <property type="entry name" value="Homeobox_CS"/>
</dbReference>
<dbReference type="InterPro" id="IPR001356">
    <property type="entry name" value="HD"/>
</dbReference>
<proteinExistence type="evidence at transcript level"/>
<feature type="DNA-binding region" description="Homeobox" evidence="6">
    <location>
        <begin position="438"/>
        <end position="497"/>
    </location>
</feature>
<dbReference type="EMBL" id="HM177433">
    <property type="protein sequence ID" value="ADM48792.1"/>
    <property type="molecule type" value="Genomic_DNA"/>
</dbReference>
<dbReference type="PRINTS" id="PR00024">
    <property type="entry name" value="HOMEOBOX"/>
</dbReference>
<keyword evidence="5 6" id="KW-0539">Nucleus</keyword>
<dbReference type="EMBL" id="FJ619531">
    <property type="protein sequence ID" value="ACM69151.1"/>
    <property type="molecule type" value="mRNA"/>
</dbReference>
<feature type="region of interest" description="Disordered" evidence="8">
    <location>
        <begin position="34"/>
        <end position="56"/>
    </location>
</feature>
<dbReference type="AlphaFoldDB" id="B9W047"/>
<evidence type="ECO:0000256" key="6">
    <source>
        <dbReference type="PROSITE-ProRule" id="PRU00108"/>
    </source>
</evidence>
<dbReference type="GO" id="GO:0000981">
    <property type="term" value="F:DNA-binding transcription factor activity, RNA polymerase II-specific"/>
    <property type="evidence" value="ECO:0007669"/>
    <property type="project" value="InterPro"/>
</dbReference>
<dbReference type="Pfam" id="PF00046">
    <property type="entry name" value="Homeodomain"/>
    <property type="match status" value="1"/>
</dbReference>
<dbReference type="PROSITE" id="PS50071">
    <property type="entry name" value="HOMEOBOX_2"/>
    <property type="match status" value="1"/>
</dbReference>
<dbReference type="GO" id="GO:0000978">
    <property type="term" value="F:RNA polymerase II cis-regulatory region sequence-specific DNA binding"/>
    <property type="evidence" value="ECO:0007669"/>
    <property type="project" value="TreeGrafter"/>
</dbReference>
<keyword evidence="4 6" id="KW-0371">Homeobox</keyword>
<reference evidence="10" key="1">
    <citation type="journal article" date="2009" name="Evol. Dev.">
        <title>Tracking the origins of the bilaterian Hox patterning system: insights from the acoel flatworm Symsagittifera roscoffensis.</title>
        <authorList>
            <person name="Moreno E."/>
            <person name="Nadal M."/>
            <person name="Baguna J."/>
            <person name="Martinez P."/>
        </authorList>
    </citation>
    <scope>NUCLEOTIDE SEQUENCE</scope>
</reference>
<evidence type="ECO:0000259" key="9">
    <source>
        <dbReference type="PROSITE" id="PS50071"/>
    </source>
</evidence>
<dbReference type="GO" id="GO:0005634">
    <property type="term" value="C:nucleus"/>
    <property type="evidence" value="ECO:0007669"/>
    <property type="project" value="UniProtKB-SubCell"/>
</dbReference>
<dbReference type="InterPro" id="IPR020479">
    <property type="entry name" value="HD_metazoa"/>
</dbReference>
<dbReference type="InterPro" id="IPR009057">
    <property type="entry name" value="Homeodomain-like_sf"/>
</dbReference>
<evidence type="ECO:0000256" key="4">
    <source>
        <dbReference type="ARBA" id="ARBA00023155"/>
    </source>
</evidence>
<sequence length="527" mass="57174">MSWGASAHYATHDNNTATQHHLNHFATAPQLPVEFDPLNRSNNKSSGVNDLNLNSSGQQITPVDTMLASPGYVNTQNFMANQSVDSKLSPFEDAGQSQAQQLYWTHANAYSNYYHSNMAAIDGCNRVGFYGSRDTSKFMPNPAAAANLNLYEQHINNYRNMVTGANNPNGLVINSSFLPLSNHPHTNNNNNNNNNIVQHPHNNHTTYDHTNQTAFEFGTSFNSQIQNNAIIHTNNVNFVSPSLLGATTNTSISQSNQSTLVTAVPPVNQSQAGTPITPTNRNASWSTTNHNTAAADQRNSLAPNVKTCIKKEASLSQGSGSPPREVSGGSLGVGGCFNSAESSPADSSTESVGNIMNSPEHAGSISPSSLYAQMTSDPSGVLQGNQQVMSSSGHSQGSHNHHLLMTPGNTSVPPQTPSNGGTNPSSGGGMAWMARNVSRKKRRPYTKNQTLELEKEFLFNTYITRERRLEIARSLNLTDRQVKIWFQNRRMKNKKQHSGGPGMGPPIPGHPAMHLMVPQQHPPHHML</sequence>
<evidence type="ECO:0000256" key="7">
    <source>
        <dbReference type="RuleBase" id="RU000682"/>
    </source>
</evidence>
<protein>
    <submittedName>
        <fullName evidence="10">HoxPost protein</fullName>
    </submittedName>
    <submittedName>
        <fullName evidence="11">Posterior homeobox transcription factor</fullName>
    </submittedName>
</protein>
<gene>
    <name evidence="10" type="primary">HoxPost</name>
</gene>
<dbReference type="SMART" id="SM00389">
    <property type="entry name" value="HOX"/>
    <property type="match status" value="1"/>
</dbReference>
<reference evidence="11" key="2">
    <citation type="submission" date="2010-04" db="EMBL/GenBank/DDBJ databases">
        <authorList>
            <person name="Moreno E."/>
            <person name="Martinez P."/>
        </authorList>
    </citation>
    <scope>NUCLEOTIDE SEQUENCE</scope>
</reference>
<dbReference type="CDD" id="cd00086">
    <property type="entry name" value="homeodomain"/>
    <property type="match status" value="1"/>
</dbReference>
<organism evidence="10">
    <name type="scientific">Symsagittifera roscoffensis</name>
    <name type="common">Mint-sauce worm</name>
    <name type="synonym">Convoluta roscoffensis</name>
    <dbReference type="NCBI Taxonomy" id="84072"/>
    <lineage>
        <taxon>Eukaryota</taxon>
        <taxon>Metazoa</taxon>
        <taxon>Xenacoelomorpha</taxon>
        <taxon>Acoelomorpha</taxon>
        <taxon>Acoela</taxon>
        <taxon>Sagittiferidae</taxon>
        <taxon>Symsagittifera</taxon>
    </lineage>
</organism>
<evidence type="ECO:0000256" key="5">
    <source>
        <dbReference type="ARBA" id="ARBA00023242"/>
    </source>
</evidence>
<dbReference type="SUPFAM" id="SSF46689">
    <property type="entry name" value="Homeodomain-like"/>
    <property type="match status" value="1"/>
</dbReference>
<feature type="region of interest" description="Disordered" evidence="8">
    <location>
        <begin position="268"/>
        <end position="287"/>
    </location>
</feature>
<evidence type="ECO:0000256" key="2">
    <source>
        <dbReference type="ARBA" id="ARBA00006317"/>
    </source>
</evidence>
<evidence type="ECO:0000313" key="10">
    <source>
        <dbReference type="EMBL" id="ACM69151.1"/>
    </source>
</evidence>
<evidence type="ECO:0000256" key="1">
    <source>
        <dbReference type="ARBA" id="ARBA00004123"/>
    </source>
</evidence>
<feature type="region of interest" description="Disordered" evidence="8">
    <location>
        <begin position="491"/>
        <end position="510"/>
    </location>
</feature>
<evidence type="ECO:0000256" key="3">
    <source>
        <dbReference type="ARBA" id="ARBA00023125"/>
    </source>
</evidence>
<dbReference type="InterPro" id="IPR046333">
    <property type="entry name" value="HXA10/ABDB-like"/>
</dbReference>
<comment type="subcellular location">
    <subcellularLocation>
        <location evidence="1 6 7">Nucleus</location>
    </subcellularLocation>
</comment>
<feature type="domain" description="Homeobox" evidence="9">
    <location>
        <begin position="436"/>
        <end position="496"/>
    </location>
</feature>
<feature type="compositionally biased region" description="Polar residues" evidence="8">
    <location>
        <begin position="339"/>
        <end position="357"/>
    </location>
</feature>
<dbReference type="PANTHER" id="PTHR45874">
    <property type="entry name" value="HOMEOBOX PROTEIN ABDOMINAL-B"/>
    <property type="match status" value="1"/>
</dbReference>
<dbReference type="Gene3D" id="1.10.10.60">
    <property type="entry name" value="Homeodomain-like"/>
    <property type="match status" value="1"/>
</dbReference>
<feature type="region of interest" description="Disordered" evidence="8">
    <location>
        <begin position="312"/>
        <end position="431"/>
    </location>
</feature>
<evidence type="ECO:0000256" key="8">
    <source>
        <dbReference type="SAM" id="MobiDB-lite"/>
    </source>
</evidence>
<keyword evidence="3 6" id="KW-0238">DNA-binding</keyword>
<dbReference type="PROSITE" id="PS00027">
    <property type="entry name" value="HOMEOBOX_1"/>
    <property type="match status" value="1"/>
</dbReference>